<comment type="caution">
    <text evidence="3">The sequence shown here is derived from an EMBL/GenBank/DDBJ whole genome shotgun (WGS) entry which is preliminary data.</text>
</comment>
<proteinExistence type="predicted"/>
<dbReference type="InterPro" id="IPR027417">
    <property type="entry name" value="P-loop_NTPase"/>
</dbReference>
<feature type="transmembrane region" description="Helical" evidence="1">
    <location>
        <begin position="778"/>
        <end position="801"/>
    </location>
</feature>
<protein>
    <recommendedName>
        <fullName evidence="2">NACHT domain-containing protein</fullName>
    </recommendedName>
</protein>
<gene>
    <name evidence="3" type="ORF">Ade02nite_57370</name>
</gene>
<keyword evidence="1" id="KW-1133">Transmembrane helix</keyword>
<dbReference type="RefSeq" id="WP_203770649.1">
    <property type="nucleotide sequence ID" value="NZ_BAAABO010000020.1"/>
</dbReference>
<dbReference type="Pfam" id="PF05729">
    <property type="entry name" value="NACHT"/>
    <property type="match status" value="1"/>
</dbReference>
<feature type="transmembrane region" description="Helical" evidence="1">
    <location>
        <begin position="693"/>
        <end position="711"/>
    </location>
</feature>
<feature type="transmembrane region" description="Helical" evidence="1">
    <location>
        <begin position="650"/>
        <end position="673"/>
    </location>
</feature>
<dbReference type="EMBL" id="BOMI01000114">
    <property type="protein sequence ID" value="GID77096.1"/>
    <property type="molecule type" value="Genomic_DNA"/>
</dbReference>
<evidence type="ECO:0000256" key="1">
    <source>
        <dbReference type="SAM" id="Phobius"/>
    </source>
</evidence>
<feature type="domain" description="NACHT" evidence="2">
    <location>
        <begin position="145"/>
        <end position="309"/>
    </location>
</feature>
<evidence type="ECO:0000313" key="4">
    <source>
        <dbReference type="Proteomes" id="UP000609879"/>
    </source>
</evidence>
<dbReference type="Proteomes" id="UP000609879">
    <property type="component" value="Unassembled WGS sequence"/>
</dbReference>
<evidence type="ECO:0000313" key="3">
    <source>
        <dbReference type="EMBL" id="GID77096.1"/>
    </source>
</evidence>
<reference evidence="3 4" key="1">
    <citation type="submission" date="2021-01" db="EMBL/GenBank/DDBJ databases">
        <title>Whole genome shotgun sequence of Actinoplanes deccanensis NBRC 13994.</title>
        <authorList>
            <person name="Komaki H."/>
            <person name="Tamura T."/>
        </authorList>
    </citation>
    <scope>NUCLEOTIDE SEQUENCE [LARGE SCALE GENOMIC DNA]</scope>
    <source>
        <strain evidence="3 4">NBRC 13994</strain>
    </source>
</reference>
<organism evidence="3 4">
    <name type="scientific">Paractinoplanes deccanensis</name>
    <dbReference type="NCBI Taxonomy" id="113561"/>
    <lineage>
        <taxon>Bacteria</taxon>
        <taxon>Bacillati</taxon>
        <taxon>Actinomycetota</taxon>
        <taxon>Actinomycetes</taxon>
        <taxon>Micromonosporales</taxon>
        <taxon>Micromonosporaceae</taxon>
        <taxon>Paractinoplanes</taxon>
    </lineage>
</organism>
<evidence type="ECO:0000259" key="2">
    <source>
        <dbReference type="Pfam" id="PF05729"/>
    </source>
</evidence>
<feature type="transmembrane region" description="Helical" evidence="1">
    <location>
        <begin position="732"/>
        <end position="758"/>
    </location>
</feature>
<sequence>MRRSLLVVLTVSALIAALLGLVTNYASERMPPFFEEDPWRVWLVLALLAEAAIIMTLIATRLQATPVPAPPSRDALRRAKFAHILWQDVHHLEINEEWRDSHFTELEAEVEVEAPARSWFRRRAGALRVERLPSLTDALRASDERLIILEGEPGAGKSIALRHLSGRMADEARHRPSEQGVLPIYVNLKDFAVRGGVTSRDVEAFVLESLNPSRSRDIDRYLNDRFESDRERGRWLFLFDSFDEIPAILSATEAGPVIDDYIDAIAGFVGLGKSRAIIASREFRGPGRGGRPLFRVMPLSRERRERFIRNADLDAGAEQTLLDGLDGMELQVQQLTDNPLFLSLLCEYVRDTSVLPQSTHAVIESYVRSRMSRDQDRIENRFAVDVEATRLVAEEMAFVMLAEPDLGLSTDRAVMVARLADRTMLSADEVDSAISALLYCHLARYADSEGRSRITFSHRRLQEYFATCAVIRDESSVTPVQLLTDGRWRETAVVILQTQRSEHSADLLTAIEHRLWAALDDRSAVWPPGTLYLLDLMADALTPEDIAQHPVSRVATRILGRAWARGGRLDRKWVVELCAASGAEKAAGFLERAFAGESVWVRDEAYRQVRRVGPAAARLEPALRQMLVDMSVGGRLRRERRSTRIQIQRLPFTGQLPGALDLLVVAPFAAFLAGPLGFAPLIALAPETGRQGLWFNAAVAAAGLLFATWLLRLGMSSPGVVERRIRTRIGGLAIPPYVFVALLFGAGMITVSTGVLVLTGVGSVLARMVREGSPASMVANTAAVAVAFGLWLWPVGALWAATEGPSTQRRLWPLLSLAFAREAAREITAFFRRLGKRHSIRRMTVRALIGLAVLAVPVGWLVAMFRYPRVATVTLWVVVPLACLSIAPVIVLAASEMWSHRCNRRIVRDFVTGVGRAGPRETQSALDRLRDQDGVHRLLMEIRRHKLHKDPEMAEFLAFLGTAFERRKRLQGYAGKRPDWLDWWRSHGSDHAVLSRPSSGTMDELGRLLEEAQRADAFQE</sequence>
<feature type="transmembrane region" description="Helical" evidence="1">
    <location>
        <begin position="873"/>
        <end position="895"/>
    </location>
</feature>
<feature type="transmembrane region" description="Helical" evidence="1">
    <location>
        <begin position="843"/>
        <end position="867"/>
    </location>
</feature>
<keyword evidence="4" id="KW-1185">Reference proteome</keyword>
<name>A0ABQ3YAU6_9ACTN</name>
<keyword evidence="1" id="KW-0472">Membrane</keyword>
<accession>A0ABQ3YAU6</accession>
<dbReference type="InterPro" id="IPR007111">
    <property type="entry name" value="NACHT_NTPase"/>
</dbReference>
<keyword evidence="1" id="KW-0812">Transmembrane</keyword>
<feature type="transmembrane region" description="Helical" evidence="1">
    <location>
        <begin position="39"/>
        <end position="59"/>
    </location>
</feature>
<dbReference type="Gene3D" id="3.40.50.300">
    <property type="entry name" value="P-loop containing nucleotide triphosphate hydrolases"/>
    <property type="match status" value="1"/>
</dbReference>
<dbReference type="SUPFAM" id="SSF52540">
    <property type="entry name" value="P-loop containing nucleoside triphosphate hydrolases"/>
    <property type="match status" value="1"/>
</dbReference>